<gene>
    <name evidence="1" type="ORF">S01H4_44288</name>
</gene>
<organism evidence="1">
    <name type="scientific">marine sediment metagenome</name>
    <dbReference type="NCBI Taxonomy" id="412755"/>
    <lineage>
        <taxon>unclassified sequences</taxon>
        <taxon>metagenomes</taxon>
        <taxon>ecological metagenomes</taxon>
    </lineage>
</organism>
<sequence length="65" mass="7186">MINPGATAVLPGKHSHGKQIFDVLSHAEGVYFNIVNISHKDPEPMLKPEIPFDENVMFLDADLSL</sequence>
<protein>
    <submittedName>
        <fullName evidence="1">Uncharacterized protein</fullName>
    </submittedName>
</protein>
<feature type="non-terminal residue" evidence="1">
    <location>
        <position position="65"/>
    </location>
</feature>
<proteinExistence type="predicted"/>
<reference evidence="1" key="1">
    <citation type="journal article" date="2014" name="Front. Microbiol.">
        <title>High frequency of phylogenetically diverse reductive dehalogenase-homologous genes in deep subseafloor sedimentary metagenomes.</title>
        <authorList>
            <person name="Kawai M."/>
            <person name="Futagami T."/>
            <person name="Toyoda A."/>
            <person name="Takaki Y."/>
            <person name="Nishi S."/>
            <person name="Hori S."/>
            <person name="Arai W."/>
            <person name="Tsubouchi T."/>
            <person name="Morono Y."/>
            <person name="Uchiyama I."/>
            <person name="Ito T."/>
            <person name="Fujiyama A."/>
            <person name="Inagaki F."/>
            <person name="Takami H."/>
        </authorList>
    </citation>
    <scope>NUCLEOTIDE SEQUENCE</scope>
    <source>
        <strain evidence="1">Expedition CK06-06</strain>
    </source>
</reference>
<dbReference type="EMBL" id="BART01024540">
    <property type="protein sequence ID" value="GAG90797.1"/>
    <property type="molecule type" value="Genomic_DNA"/>
</dbReference>
<accession>X1CC67</accession>
<name>X1CC67_9ZZZZ</name>
<dbReference type="AlphaFoldDB" id="X1CC67"/>
<evidence type="ECO:0000313" key="1">
    <source>
        <dbReference type="EMBL" id="GAG90797.1"/>
    </source>
</evidence>
<comment type="caution">
    <text evidence="1">The sequence shown here is derived from an EMBL/GenBank/DDBJ whole genome shotgun (WGS) entry which is preliminary data.</text>
</comment>